<feature type="compositionally biased region" description="Basic residues" evidence="4">
    <location>
        <begin position="380"/>
        <end position="399"/>
    </location>
</feature>
<dbReference type="Pfam" id="PF00400">
    <property type="entry name" value="WD40"/>
    <property type="match status" value="1"/>
</dbReference>
<proteinExistence type="predicted"/>
<feature type="repeat" description="WD" evidence="3">
    <location>
        <begin position="148"/>
        <end position="190"/>
    </location>
</feature>
<reference evidence="6" key="1">
    <citation type="submission" date="2018-06" db="EMBL/GenBank/DDBJ databases">
        <authorList>
            <person name="Guldener U."/>
        </authorList>
    </citation>
    <scope>NUCLEOTIDE SEQUENCE [LARGE SCALE GENOMIC DNA]</scope>
    <source>
        <strain evidence="6">UTAD17</strain>
    </source>
</reference>
<dbReference type="VEuPathDB" id="FungiDB:SCODWIG_00780"/>
<dbReference type="Proteomes" id="UP000262825">
    <property type="component" value="Unassembled WGS sequence"/>
</dbReference>
<feature type="compositionally biased region" description="Basic and acidic residues" evidence="4">
    <location>
        <begin position="400"/>
        <end position="410"/>
    </location>
</feature>
<organism evidence="5 6">
    <name type="scientific">Saccharomycodes ludwigii</name>
    <dbReference type="NCBI Taxonomy" id="36035"/>
    <lineage>
        <taxon>Eukaryota</taxon>
        <taxon>Fungi</taxon>
        <taxon>Dikarya</taxon>
        <taxon>Ascomycota</taxon>
        <taxon>Saccharomycotina</taxon>
        <taxon>Saccharomycetes</taxon>
        <taxon>Saccharomycodales</taxon>
        <taxon>Saccharomycodaceae</taxon>
        <taxon>Saccharomycodes</taxon>
    </lineage>
</organism>
<dbReference type="EMBL" id="UFAJ01000078">
    <property type="protein sequence ID" value="SSD59019.1"/>
    <property type="molecule type" value="Genomic_DNA"/>
</dbReference>
<dbReference type="InterPro" id="IPR039328">
    <property type="entry name" value="WDR89"/>
</dbReference>
<dbReference type="AlphaFoldDB" id="A0A376B354"/>
<keyword evidence="6" id="KW-1185">Reference proteome</keyword>
<accession>A0A376B354</accession>
<name>A0A376B354_9ASCO</name>
<dbReference type="SUPFAM" id="SSF50978">
    <property type="entry name" value="WD40 repeat-like"/>
    <property type="match status" value="1"/>
</dbReference>
<dbReference type="SMART" id="SM00320">
    <property type="entry name" value="WD40"/>
    <property type="match status" value="3"/>
</dbReference>
<evidence type="ECO:0000256" key="2">
    <source>
        <dbReference type="ARBA" id="ARBA00022737"/>
    </source>
</evidence>
<evidence type="ECO:0000313" key="5">
    <source>
        <dbReference type="EMBL" id="SSD59019.1"/>
    </source>
</evidence>
<dbReference type="PANTHER" id="PTHR22889:SF0">
    <property type="entry name" value="WD REPEAT-CONTAINING PROTEIN 89"/>
    <property type="match status" value="1"/>
</dbReference>
<feature type="compositionally biased region" description="Basic and acidic residues" evidence="4">
    <location>
        <begin position="365"/>
        <end position="379"/>
    </location>
</feature>
<dbReference type="PANTHER" id="PTHR22889">
    <property type="entry name" value="WD REPEAT-CONTAINING PROTEIN 89"/>
    <property type="match status" value="1"/>
</dbReference>
<protein>
    <submittedName>
        <fullName evidence="5">Uncharacterized protein</fullName>
    </submittedName>
</protein>
<dbReference type="Gene3D" id="2.130.10.10">
    <property type="entry name" value="YVTN repeat-like/Quinoprotein amine dehydrogenase"/>
    <property type="match status" value="1"/>
</dbReference>
<dbReference type="InterPro" id="IPR001680">
    <property type="entry name" value="WD40_rpt"/>
</dbReference>
<keyword evidence="2" id="KW-0677">Repeat</keyword>
<evidence type="ECO:0000256" key="3">
    <source>
        <dbReference type="PROSITE-ProRule" id="PRU00221"/>
    </source>
</evidence>
<keyword evidence="1 3" id="KW-0853">WD repeat</keyword>
<dbReference type="PROSITE" id="PS50082">
    <property type="entry name" value="WD_REPEATS_2"/>
    <property type="match status" value="1"/>
</dbReference>
<dbReference type="InterPro" id="IPR036322">
    <property type="entry name" value="WD40_repeat_dom_sf"/>
</dbReference>
<evidence type="ECO:0000313" key="6">
    <source>
        <dbReference type="Proteomes" id="UP000262825"/>
    </source>
</evidence>
<evidence type="ECO:0000256" key="4">
    <source>
        <dbReference type="SAM" id="MobiDB-lite"/>
    </source>
</evidence>
<feature type="region of interest" description="Disordered" evidence="4">
    <location>
        <begin position="360"/>
        <end position="410"/>
    </location>
</feature>
<sequence>MPSLLNSRSFGSNNWCIKFETLSNNNNVNNLLVSLSNGECHVLDKNTLQSTTVAKVGNSTITGMINFANDNDMTNLFAVSCDKTVKIFDIRTPTKAEVVTTLNSNSPITALTYDHNILCYGTELVGADASIHMFHKKAFGGTPYRSFLDSHNADITCLKFHPQDPMIFSSGGTDGYCNIYDLTQEDEEDALHQVINFSSIHSCGFSSFNRIYALSHIETFAIYSLNDKSGQLNEKPAKEFGDLRKSLQCNYIVDLYPGLIVAGSNNNSIKLIPFDSETENFNTSKHIEIDNCQNGEVVRDIFIPVGNNSNNLIYTCGEDGFVNCWKDDRISSLKLPSSFWDYSENTEVFGNTVVEVDMDDDANPVEEKRRNITEETGIDKHKRKKKYDKKDKHKSKKYSRKDEDHRYKPY</sequence>
<evidence type="ECO:0000256" key="1">
    <source>
        <dbReference type="ARBA" id="ARBA00022574"/>
    </source>
</evidence>
<gene>
    <name evidence="5" type="ORF">SCODWIG_00780</name>
</gene>
<dbReference type="InterPro" id="IPR015943">
    <property type="entry name" value="WD40/YVTN_repeat-like_dom_sf"/>
</dbReference>